<dbReference type="HOGENOM" id="CLU_040933_1_1_9"/>
<dbReference type="AlphaFoldDB" id="A8RJ67"/>
<dbReference type="Gene3D" id="3.20.20.210">
    <property type="match status" value="1"/>
</dbReference>
<dbReference type="SUPFAM" id="SSF51726">
    <property type="entry name" value="UROD/MetE-like"/>
    <property type="match status" value="1"/>
</dbReference>
<feature type="domain" description="Uroporphyrinogen decarboxylase (URO-D)" evidence="1">
    <location>
        <begin position="98"/>
        <end position="330"/>
    </location>
</feature>
<name>A8RJ67_ENTBW</name>
<dbReference type="PANTHER" id="PTHR47099">
    <property type="entry name" value="METHYLCOBAMIDE:COM METHYLTRANSFERASE MTBA"/>
    <property type="match status" value="1"/>
</dbReference>
<organism evidence="2 3">
    <name type="scientific">Enterocloster bolteae (strain ATCC BAA-613 / DSM 15670 / CCUG 46953 / JCM 12243 / WAL 16351)</name>
    <name type="common">Clostridium bolteae</name>
    <dbReference type="NCBI Taxonomy" id="411902"/>
    <lineage>
        <taxon>Bacteria</taxon>
        <taxon>Bacillati</taxon>
        <taxon>Bacillota</taxon>
        <taxon>Clostridia</taxon>
        <taxon>Lachnospirales</taxon>
        <taxon>Lachnospiraceae</taxon>
        <taxon>Enterocloster</taxon>
    </lineage>
</organism>
<sequence>MHQKGKGSNKMETMTKRERIRNVLEGKPVDRTPVGFWLHFPEEMHHGEKAIEAHLDFMKATDTDILKIMNENILYDGNTKIERLGDISKFRGFSRKDAIFQDQMEIIKRIADKAKGEYPIMSTIHGLIASAFHETGFAGNYTSMGYQLTLFCRERPAEMKKVFRTVAETLMEFSDCSLEAGAEGIFYAALGGERNFFTDEEFEEFVAPYEKMVYDHIKKTTDFNVLHICKSNIDFNRYKDLHPAIVNWGIYGNDFSLTKGAGLFSDSIILGGFPDRHGVLVTGTEEEIFKHTSEVLEEMKGRPFIVGSDCTLPTEIAYDRIRCVVDSVEKLEQR</sequence>
<reference evidence="2 3" key="2">
    <citation type="submission" date="2007-09" db="EMBL/GenBank/DDBJ databases">
        <title>Draft genome sequence of Clostridium bolteae (ATCC BAA-613).</title>
        <authorList>
            <person name="Sudarsanam P."/>
            <person name="Ley R."/>
            <person name="Guruge J."/>
            <person name="Turnbaugh P.J."/>
            <person name="Mahowald M."/>
            <person name="Liep D."/>
            <person name="Gordon J."/>
        </authorList>
    </citation>
    <scope>NUCLEOTIDE SEQUENCE [LARGE SCALE GENOMIC DNA]</scope>
    <source>
        <strain evidence="3">ATCC BAA-613 / DSM 15670 / CCUG 46953 / JCM 12243 / WAL 16351</strain>
    </source>
</reference>
<comment type="caution">
    <text evidence="2">The sequence shown here is derived from an EMBL/GenBank/DDBJ whole genome shotgun (WGS) entry which is preliminary data.</text>
</comment>
<dbReference type="Pfam" id="PF01208">
    <property type="entry name" value="URO-D"/>
    <property type="match status" value="1"/>
</dbReference>
<dbReference type="InterPro" id="IPR038071">
    <property type="entry name" value="UROD/MetE-like_sf"/>
</dbReference>
<dbReference type="Proteomes" id="UP000005396">
    <property type="component" value="Unassembled WGS sequence"/>
</dbReference>
<evidence type="ECO:0000313" key="2">
    <source>
        <dbReference type="EMBL" id="EDP18761.1"/>
    </source>
</evidence>
<proteinExistence type="predicted"/>
<dbReference type="EMBL" id="ABCC02000011">
    <property type="protein sequence ID" value="EDP18761.1"/>
    <property type="molecule type" value="Genomic_DNA"/>
</dbReference>
<evidence type="ECO:0000313" key="3">
    <source>
        <dbReference type="Proteomes" id="UP000005396"/>
    </source>
</evidence>
<dbReference type="InterPro" id="IPR052024">
    <property type="entry name" value="Methanogen_methyltrans"/>
</dbReference>
<gene>
    <name evidence="2" type="ORF">CLOBOL_01123</name>
</gene>
<accession>A8RJ67</accession>
<protein>
    <recommendedName>
        <fullName evidence="1">Uroporphyrinogen decarboxylase (URO-D) domain-containing protein</fullName>
    </recommendedName>
</protein>
<reference evidence="2 3" key="1">
    <citation type="submission" date="2007-08" db="EMBL/GenBank/DDBJ databases">
        <authorList>
            <person name="Fulton L."/>
            <person name="Clifton S."/>
            <person name="Fulton B."/>
            <person name="Xu J."/>
            <person name="Minx P."/>
            <person name="Pepin K.H."/>
            <person name="Johnson M."/>
            <person name="Thiruvilangam P."/>
            <person name="Bhonagiri V."/>
            <person name="Nash W.E."/>
            <person name="Mardis E.R."/>
            <person name="Wilson R.K."/>
        </authorList>
    </citation>
    <scope>NUCLEOTIDE SEQUENCE [LARGE SCALE GENOMIC DNA]</scope>
    <source>
        <strain evidence="3">ATCC BAA-613 / DSM 15670 / CCUG 46953 / JCM 12243 / WAL 16351</strain>
    </source>
</reference>
<dbReference type="InterPro" id="IPR000257">
    <property type="entry name" value="Uroporphyrinogen_deCOase"/>
</dbReference>
<evidence type="ECO:0000259" key="1">
    <source>
        <dbReference type="Pfam" id="PF01208"/>
    </source>
</evidence>
<dbReference type="GO" id="GO:0004853">
    <property type="term" value="F:uroporphyrinogen decarboxylase activity"/>
    <property type="evidence" value="ECO:0007669"/>
    <property type="project" value="InterPro"/>
</dbReference>
<dbReference type="PaxDb" id="411902-CLOBOL_01123"/>
<dbReference type="eggNOG" id="COG0407">
    <property type="taxonomic scope" value="Bacteria"/>
</dbReference>
<dbReference type="PANTHER" id="PTHR47099:SF1">
    <property type="entry name" value="METHYLCOBAMIDE:COM METHYLTRANSFERASE MTBA"/>
    <property type="match status" value="1"/>
</dbReference>
<dbReference type="GO" id="GO:0006779">
    <property type="term" value="P:porphyrin-containing compound biosynthetic process"/>
    <property type="evidence" value="ECO:0007669"/>
    <property type="project" value="InterPro"/>
</dbReference>